<sequence>MWIRSLLLFPLKIIHGDQNLEDKQDLQTVDTPKYNFNSFINDSTKQLYQRRLDEKLREIERQTFSDIYENIIASLHQASKETFGTQQNKISNEIWWNEEIEYMVKQKKEQHLNWLNTKNTEDHQTYKETDRQLRKMIKQ</sequence>
<dbReference type="EMBL" id="OU898279">
    <property type="protein sequence ID" value="CAG9833404.1"/>
    <property type="molecule type" value="Genomic_DNA"/>
</dbReference>
<keyword evidence="1" id="KW-0732">Signal</keyword>
<feature type="chain" id="PRO_5040433158" evidence="1">
    <location>
        <begin position="17"/>
        <end position="139"/>
    </location>
</feature>
<accession>A0A9N9T0Y2</accession>
<dbReference type="AlphaFoldDB" id="A0A9N9T0Y2"/>
<evidence type="ECO:0000313" key="3">
    <source>
        <dbReference type="Proteomes" id="UP001153709"/>
    </source>
</evidence>
<organism evidence="2 3">
    <name type="scientific">Diabrotica balteata</name>
    <name type="common">Banded cucumber beetle</name>
    <dbReference type="NCBI Taxonomy" id="107213"/>
    <lineage>
        <taxon>Eukaryota</taxon>
        <taxon>Metazoa</taxon>
        <taxon>Ecdysozoa</taxon>
        <taxon>Arthropoda</taxon>
        <taxon>Hexapoda</taxon>
        <taxon>Insecta</taxon>
        <taxon>Pterygota</taxon>
        <taxon>Neoptera</taxon>
        <taxon>Endopterygota</taxon>
        <taxon>Coleoptera</taxon>
        <taxon>Polyphaga</taxon>
        <taxon>Cucujiformia</taxon>
        <taxon>Chrysomeloidea</taxon>
        <taxon>Chrysomelidae</taxon>
        <taxon>Galerucinae</taxon>
        <taxon>Diabroticina</taxon>
        <taxon>Diabroticites</taxon>
        <taxon>Diabrotica</taxon>
    </lineage>
</organism>
<gene>
    <name evidence="2" type="ORF">DIABBA_LOCUS6810</name>
</gene>
<proteinExistence type="predicted"/>
<evidence type="ECO:0000256" key="1">
    <source>
        <dbReference type="SAM" id="SignalP"/>
    </source>
</evidence>
<feature type="signal peptide" evidence="1">
    <location>
        <begin position="1"/>
        <end position="16"/>
    </location>
</feature>
<dbReference type="OrthoDB" id="6744528at2759"/>
<name>A0A9N9T0Y2_DIABA</name>
<evidence type="ECO:0000313" key="2">
    <source>
        <dbReference type="EMBL" id="CAG9833404.1"/>
    </source>
</evidence>
<reference evidence="2" key="1">
    <citation type="submission" date="2022-01" db="EMBL/GenBank/DDBJ databases">
        <authorList>
            <person name="King R."/>
        </authorList>
    </citation>
    <scope>NUCLEOTIDE SEQUENCE</scope>
</reference>
<dbReference type="Proteomes" id="UP001153709">
    <property type="component" value="Chromosome 4"/>
</dbReference>
<keyword evidence="3" id="KW-1185">Reference proteome</keyword>
<protein>
    <submittedName>
        <fullName evidence="2">Uncharacterized protein</fullName>
    </submittedName>
</protein>